<feature type="transmembrane region" description="Helical" evidence="1">
    <location>
        <begin position="70"/>
        <end position="91"/>
    </location>
</feature>
<reference evidence="2 3" key="1">
    <citation type="submission" date="2018-11" db="EMBL/GenBank/DDBJ databases">
        <authorList>
            <consortium name="Pathogen Informatics"/>
        </authorList>
    </citation>
    <scope>NUCLEOTIDE SEQUENCE [LARGE SCALE GENOMIC DNA]</scope>
    <source>
        <strain evidence="2 3">Zambia</strain>
    </source>
</reference>
<keyword evidence="1" id="KW-1133">Transmembrane helix</keyword>
<dbReference type="Proteomes" id="UP000277204">
    <property type="component" value="Unassembled WGS sequence"/>
</dbReference>
<dbReference type="AlphaFoldDB" id="A0A3P8F270"/>
<gene>
    <name evidence="2" type="ORF">SMRZ_LOCUS14462</name>
</gene>
<keyword evidence="3" id="KW-1185">Reference proteome</keyword>
<feature type="transmembrane region" description="Helical" evidence="1">
    <location>
        <begin position="6"/>
        <end position="26"/>
    </location>
</feature>
<dbReference type="EMBL" id="UZAI01016782">
    <property type="protein sequence ID" value="VDP15893.1"/>
    <property type="molecule type" value="Genomic_DNA"/>
</dbReference>
<protein>
    <submittedName>
        <fullName evidence="2">Uncharacterized protein</fullName>
    </submittedName>
</protein>
<evidence type="ECO:0000313" key="2">
    <source>
        <dbReference type="EMBL" id="VDP15893.1"/>
    </source>
</evidence>
<sequence>MRRQLLKNTCIFWMIAFAVLQLFAPYSRTVSTFVLKIQTLVLSDSCFEFQLFLNCKVSCQRTLGILCRKLFINTCTLLIMVVVALRLSALYSRTILTFVL</sequence>
<evidence type="ECO:0000313" key="3">
    <source>
        <dbReference type="Proteomes" id="UP000277204"/>
    </source>
</evidence>
<keyword evidence="1" id="KW-0472">Membrane</keyword>
<proteinExistence type="predicted"/>
<evidence type="ECO:0000256" key="1">
    <source>
        <dbReference type="SAM" id="Phobius"/>
    </source>
</evidence>
<organism evidence="2 3">
    <name type="scientific">Schistosoma margrebowiei</name>
    <dbReference type="NCBI Taxonomy" id="48269"/>
    <lineage>
        <taxon>Eukaryota</taxon>
        <taxon>Metazoa</taxon>
        <taxon>Spiralia</taxon>
        <taxon>Lophotrochozoa</taxon>
        <taxon>Platyhelminthes</taxon>
        <taxon>Trematoda</taxon>
        <taxon>Digenea</taxon>
        <taxon>Strigeidida</taxon>
        <taxon>Schistosomatoidea</taxon>
        <taxon>Schistosomatidae</taxon>
        <taxon>Schistosoma</taxon>
    </lineage>
</organism>
<accession>A0A3P8F270</accession>
<name>A0A3P8F270_9TREM</name>
<keyword evidence="1" id="KW-0812">Transmembrane</keyword>